<evidence type="ECO:0000313" key="3">
    <source>
        <dbReference type="Proteomes" id="UP001328107"/>
    </source>
</evidence>
<feature type="non-terminal residue" evidence="2">
    <location>
        <position position="1"/>
    </location>
</feature>
<dbReference type="InterPro" id="IPR038765">
    <property type="entry name" value="Papain-like_cys_pep_sf"/>
</dbReference>
<dbReference type="EMBL" id="BTRK01000001">
    <property type="protein sequence ID" value="GMR32210.1"/>
    <property type="molecule type" value="Genomic_DNA"/>
</dbReference>
<proteinExistence type="predicted"/>
<dbReference type="GO" id="GO:0006508">
    <property type="term" value="P:proteolysis"/>
    <property type="evidence" value="ECO:0007669"/>
    <property type="project" value="InterPro"/>
</dbReference>
<dbReference type="GO" id="GO:0008234">
    <property type="term" value="F:cysteine-type peptidase activity"/>
    <property type="evidence" value="ECO:0007669"/>
    <property type="project" value="InterPro"/>
</dbReference>
<protein>
    <recommendedName>
        <fullName evidence="1">Peptidase C1A papain C-terminal domain-containing protein</fullName>
    </recommendedName>
</protein>
<feature type="domain" description="Peptidase C1A papain C-terminal" evidence="1">
    <location>
        <begin position="6"/>
        <end position="91"/>
    </location>
</feature>
<comment type="caution">
    <text evidence="2">The sequence shown here is derived from an EMBL/GenBank/DDBJ whole genome shotgun (WGS) entry which is preliminary data.</text>
</comment>
<dbReference type="InterPro" id="IPR000668">
    <property type="entry name" value="Peptidase_C1A_C"/>
</dbReference>
<name>A0AAN5C675_9BILA</name>
<keyword evidence="3" id="KW-1185">Reference proteome</keyword>
<dbReference type="Gene3D" id="3.90.70.10">
    <property type="entry name" value="Cysteine proteinases"/>
    <property type="match status" value="1"/>
</dbReference>
<dbReference type="AlphaFoldDB" id="A0AAN5C675"/>
<reference evidence="3" key="1">
    <citation type="submission" date="2022-10" db="EMBL/GenBank/DDBJ databases">
        <title>Genome assembly of Pristionchus species.</title>
        <authorList>
            <person name="Yoshida K."/>
            <person name="Sommer R.J."/>
        </authorList>
    </citation>
    <scope>NUCLEOTIDE SEQUENCE [LARGE SCALE GENOMIC DNA]</scope>
    <source>
        <strain evidence="3">RS5460</strain>
    </source>
</reference>
<dbReference type="Pfam" id="PF00112">
    <property type="entry name" value="Peptidase_C1"/>
    <property type="match status" value="1"/>
</dbReference>
<organism evidence="2 3">
    <name type="scientific">Pristionchus mayeri</name>
    <dbReference type="NCBI Taxonomy" id="1317129"/>
    <lineage>
        <taxon>Eukaryota</taxon>
        <taxon>Metazoa</taxon>
        <taxon>Ecdysozoa</taxon>
        <taxon>Nematoda</taxon>
        <taxon>Chromadorea</taxon>
        <taxon>Rhabditida</taxon>
        <taxon>Rhabditina</taxon>
        <taxon>Diplogasteromorpha</taxon>
        <taxon>Diplogasteroidea</taxon>
        <taxon>Neodiplogasteridae</taxon>
        <taxon>Pristionchus</taxon>
    </lineage>
</organism>
<evidence type="ECO:0000313" key="2">
    <source>
        <dbReference type="EMBL" id="GMR32210.1"/>
    </source>
</evidence>
<gene>
    <name evidence="2" type="ORF">PMAYCL1PPCAC_02405</name>
</gene>
<evidence type="ECO:0000259" key="1">
    <source>
        <dbReference type="Pfam" id="PF00112"/>
    </source>
</evidence>
<accession>A0AAN5C675</accession>
<sequence length="98" mass="11070">SHVSASTYIKHFLAKVGTVVVEVPVDPSFFFYKRSPYIPKCDSVVGYQPALVIGYGMRSGDNIWILRNSFGKEWGMEGDFEMARDSNCGAFDYAFSFY</sequence>
<feature type="non-terminal residue" evidence="2">
    <location>
        <position position="98"/>
    </location>
</feature>
<dbReference type="Proteomes" id="UP001328107">
    <property type="component" value="Unassembled WGS sequence"/>
</dbReference>
<dbReference type="SUPFAM" id="SSF54001">
    <property type="entry name" value="Cysteine proteinases"/>
    <property type="match status" value="1"/>
</dbReference>